<protein>
    <recommendedName>
        <fullName evidence="2">DUF5666 domain-containing protein</fullName>
    </recommendedName>
</protein>
<name>A0AB39PUQ8_9ACTN</name>
<dbReference type="EMBL" id="CP163439">
    <property type="protein sequence ID" value="XDQ33230.1"/>
    <property type="molecule type" value="Genomic_DNA"/>
</dbReference>
<dbReference type="RefSeq" id="WP_369167766.1">
    <property type="nucleotide sequence ID" value="NZ_CP163439.1"/>
</dbReference>
<accession>A0AB39PUQ8</accession>
<sequence length="341" mass="34517">MPVDPWAIDGLTLSGLETRLVGAVDVMADGTALGSRSGVRPGDPGLTVTLAGSTINCSAGVAAVAYAGQGVYRAAFPSSVSPGTLTAAHATLDRIDLVYLRVWDNSVDASGLNKGDIVYLAGTPSSTPVAPTPAGTQIYMPLATITVPHSGAGSPSVSTSVRPYTTAPGGILPTSTAPPSPYTGQYYDDGSGLKRWNGSAWRTVSALLPSVSDQVSMPGSFVTGAFTDFTSGQWPPVTVTVPQSGMVEITVGAAVANTNTSTSTAWCTWRASGALTEGGSEKNGVATIGARTYASRTVIRSGLTPGTSLTVTPQYNVSSSGTVGSVTRVSDGQLIVRPLAG</sequence>
<organism evidence="1">
    <name type="scientific">Streptomyces sp. R28</name>
    <dbReference type="NCBI Taxonomy" id="3238628"/>
    <lineage>
        <taxon>Bacteria</taxon>
        <taxon>Bacillati</taxon>
        <taxon>Actinomycetota</taxon>
        <taxon>Actinomycetes</taxon>
        <taxon>Kitasatosporales</taxon>
        <taxon>Streptomycetaceae</taxon>
        <taxon>Streptomyces</taxon>
    </lineage>
</organism>
<evidence type="ECO:0008006" key="2">
    <source>
        <dbReference type="Google" id="ProtNLM"/>
    </source>
</evidence>
<dbReference type="AlphaFoldDB" id="A0AB39PUQ8"/>
<reference evidence="1" key="1">
    <citation type="submission" date="2024-07" db="EMBL/GenBank/DDBJ databases">
        <authorList>
            <person name="Yu S.T."/>
        </authorList>
    </citation>
    <scope>NUCLEOTIDE SEQUENCE</scope>
    <source>
        <strain evidence="1">R28</strain>
    </source>
</reference>
<proteinExistence type="predicted"/>
<evidence type="ECO:0000313" key="1">
    <source>
        <dbReference type="EMBL" id="XDQ33230.1"/>
    </source>
</evidence>
<gene>
    <name evidence="1" type="ORF">AB5J49_07850</name>
</gene>